<dbReference type="Proteomes" id="UP000019149">
    <property type="component" value="Unassembled WGS sequence"/>
</dbReference>
<dbReference type="CTD" id="36336980"/>
<dbReference type="AlphaFoldDB" id="W6UZZ0"/>
<feature type="region of interest" description="Disordered" evidence="1">
    <location>
        <begin position="180"/>
        <end position="207"/>
    </location>
</feature>
<dbReference type="EMBL" id="APAU02000004">
    <property type="protein sequence ID" value="EUB64137.1"/>
    <property type="molecule type" value="Genomic_DNA"/>
</dbReference>
<protein>
    <submittedName>
        <fullName evidence="2">Uncharacterized protein</fullName>
    </submittedName>
</protein>
<name>W6UZZ0_ECHGR</name>
<evidence type="ECO:0000313" key="2">
    <source>
        <dbReference type="EMBL" id="EUB64137.1"/>
    </source>
</evidence>
<proteinExistence type="predicted"/>
<organism evidence="2 3">
    <name type="scientific">Echinococcus granulosus</name>
    <name type="common">Hydatid tapeworm</name>
    <dbReference type="NCBI Taxonomy" id="6210"/>
    <lineage>
        <taxon>Eukaryota</taxon>
        <taxon>Metazoa</taxon>
        <taxon>Spiralia</taxon>
        <taxon>Lophotrochozoa</taxon>
        <taxon>Platyhelminthes</taxon>
        <taxon>Cestoda</taxon>
        <taxon>Eucestoda</taxon>
        <taxon>Cyclophyllidea</taxon>
        <taxon>Taeniidae</taxon>
        <taxon>Echinococcus</taxon>
        <taxon>Echinococcus granulosus group</taxon>
    </lineage>
</organism>
<dbReference type="GeneID" id="36336980"/>
<accession>W6UZZ0</accession>
<gene>
    <name evidence="2" type="ORF">EGR_01265</name>
</gene>
<feature type="compositionally biased region" description="Basic and acidic residues" evidence="1">
    <location>
        <begin position="181"/>
        <end position="207"/>
    </location>
</feature>
<dbReference type="KEGG" id="egl:EGR_01265"/>
<sequence>MICKIHKRFSILRSSSDDGKFKNYFSFMNIYSLLGLHSTTTAGAVQMKNLNAKGHDLILLYKHEIFFCKCILHQLFLKVMLFYQRFLSTLVLLKHSTTNHRGIKTCVRNENCVNHCSAAGSSNNSEIKEMKEMPKDNEKGYIKALVLLKHSTTNHRGIKTCVRNENCVNHCSAAGSSNNSEIKEMKEMPKDNEKGYIKGEKCRNGDK</sequence>
<reference evidence="2 3" key="1">
    <citation type="journal article" date="2013" name="Nat. Genet.">
        <title>The genome of the hydatid tapeworm Echinococcus granulosus.</title>
        <authorList>
            <person name="Zheng H."/>
            <person name="Zhang W."/>
            <person name="Zhang L."/>
            <person name="Zhang Z."/>
            <person name="Li J."/>
            <person name="Lu G."/>
            <person name="Zhu Y."/>
            <person name="Wang Y."/>
            <person name="Huang Y."/>
            <person name="Liu J."/>
            <person name="Kang H."/>
            <person name="Chen J."/>
            <person name="Wang L."/>
            <person name="Chen A."/>
            <person name="Yu S."/>
            <person name="Gao Z."/>
            <person name="Jin L."/>
            <person name="Gu W."/>
            <person name="Wang Z."/>
            <person name="Zhao L."/>
            <person name="Shi B."/>
            <person name="Wen H."/>
            <person name="Lin R."/>
            <person name="Jones M.K."/>
            <person name="Brejova B."/>
            <person name="Vinar T."/>
            <person name="Zhao G."/>
            <person name="McManus D.P."/>
            <person name="Chen Z."/>
            <person name="Zhou Y."/>
            <person name="Wang S."/>
        </authorList>
    </citation>
    <scope>NUCLEOTIDE SEQUENCE [LARGE SCALE GENOMIC DNA]</scope>
</reference>
<evidence type="ECO:0000256" key="1">
    <source>
        <dbReference type="SAM" id="MobiDB-lite"/>
    </source>
</evidence>
<dbReference type="RefSeq" id="XP_024355333.1">
    <property type="nucleotide sequence ID" value="XM_024490514.1"/>
</dbReference>
<keyword evidence="3" id="KW-1185">Reference proteome</keyword>
<comment type="caution">
    <text evidence="2">The sequence shown here is derived from an EMBL/GenBank/DDBJ whole genome shotgun (WGS) entry which is preliminary data.</text>
</comment>
<evidence type="ECO:0000313" key="3">
    <source>
        <dbReference type="Proteomes" id="UP000019149"/>
    </source>
</evidence>